<dbReference type="InterPro" id="IPR017853">
    <property type="entry name" value="GH"/>
</dbReference>
<dbReference type="PROSITE" id="PS51910">
    <property type="entry name" value="GH18_2"/>
    <property type="match status" value="1"/>
</dbReference>
<keyword evidence="1" id="KW-1133">Transmembrane helix</keyword>
<reference evidence="3" key="1">
    <citation type="journal article" date="2020" name="Cell">
        <title>Large-Scale Comparative Analyses of Tick Genomes Elucidate Their Genetic Diversity and Vector Capacities.</title>
        <authorList>
            <consortium name="Tick Genome and Microbiome Consortium (TIGMIC)"/>
            <person name="Jia N."/>
            <person name="Wang J."/>
            <person name="Shi W."/>
            <person name="Du L."/>
            <person name="Sun Y."/>
            <person name="Zhan W."/>
            <person name="Jiang J.F."/>
            <person name="Wang Q."/>
            <person name="Zhang B."/>
            <person name="Ji P."/>
            <person name="Bell-Sakyi L."/>
            <person name="Cui X.M."/>
            <person name="Yuan T.T."/>
            <person name="Jiang B.G."/>
            <person name="Yang W.F."/>
            <person name="Lam T.T."/>
            <person name="Chang Q.C."/>
            <person name="Ding S.J."/>
            <person name="Wang X.J."/>
            <person name="Zhu J.G."/>
            <person name="Ruan X.D."/>
            <person name="Zhao L."/>
            <person name="Wei J.T."/>
            <person name="Ye R.Z."/>
            <person name="Que T.C."/>
            <person name="Du C.H."/>
            <person name="Zhou Y.H."/>
            <person name="Cheng J.X."/>
            <person name="Dai P.F."/>
            <person name="Guo W.B."/>
            <person name="Han X.H."/>
            <person name="Huang E.J."/>
            <person name="Li L.F."/>
            <person name="Wei W."/>
            <person name="Gao Y.C."/>
            <person name="Liu J.Z."/>
            <person name="Shao H.Z."/>
            <person name="Wang X."/>
            <person name="Wang C.C."/>
            <person name="Yang T.C."/>
            <person name="Huo Q.B."/>
            <person name="Li W."/>
            <person name="Chen H.Y."/>
            <person name="Chen S.E."/>
            <person name="Zhou L.G."/>
            <person name="Ni X.B."/>
            <person name="Tian J.H."/>
            <person name="Sheng Y."/>
            <person name="Liu T."/>
            <person name="Pan Y.S."/>
            <person name="Xia L.Y."/>
            <person name="Li J."/>
            <person name="Zhao F."/>
            <person name="Cao W.C."/>
        </authorList>
    </citation>
    <scope>NUCLEOTIDE SEQUENCE</scope>
    <source>
        <strain evidence="3">Rmic-2018</strain>
    </source>
</reference>
<dbReference type="GO" id="GO:0004568">
    <property type="term" value="F:chitinase activity"/>
    <property type="evidence" value="ECO:0007669"/>
    <property type="project" value="TreeGrafter"/>
</dbReference>
<dbReference type="InterPro" id="IPR001223">
    <property type="entry name" value="Glyco_hydro18_cat"/>
</dbReference>
<dbReference type="PANTHER" id="PTHR11177">
    <property type="entry name" value="CHITINASE"/>
    <property type="match status" value="1"/>
</dbReference>
<proteinExistence type="predicted"/>
<keyword evidence="1" id="KW-0812">Transmembrane</keyword>
<gene>
    <name evidence="3" type="ORF">HPB51_003525</name>
</gene>
<dbReference type="GO" id="GO:0008061">
    <property type="term" value="F:chitin binding"/>
    <property type="evidence" value="ECO:0007669"/>
    <property type="project" value="InterPro"/>
</dbReference>
<dbReference type="InterPro" id="IPR029070">
    <property type="entry name" value="Chitinase_insertion_sf"/>
</dbReference>
<dbReference type="GO" id="GO:0006032">
    <property type="term" value="P:chitin catabolic process"/>
    <property type="evidence" value="ECO:0007669"/>
    <property type="project" value="TreeGrafter"/>
</dbReference>
<name>A0A9J6D8C9_RHIMP</name>
<evidence type="ECO:0000256" key="1">
    <source>
        <dbReference type="SAM" id="Phobius"/>
    </source>
</evidence>
<dbReference type="Proteomes" id="UP000821866">
    <property type="component" value="Chromosome 8"/>
</dbReference>
<dbReference type="EMBL" id="JABSTU010000010">
    <property type="protein sequence ID" value="KAH8018355.1"/>
    <property type="molecule type" value="Genomic_DNA"/>
</dbReference>
<dbReference type="AlphaFoldDB" id="A0A9J6D8C9"/>
<dbReference type="InterPro" id="IPR050314">
    <property type="entry name" value="Glycosyl_Hydrlase_18"/>
</dbReference>
<organism evidence="3 4">
    <name type="scientific">Rhipicephalus microplus</name>
    <name type="common">Cattle tick</name>
    <name type="synonym">Boophilus microplus</name>
    <dbReference type="NCBI Taxonomy" id="6941"/>
    <lineage>
        <taxon>Eukaryota</taxon>
        <taxon>Metazoa</taxon>
        <taxon>Ecdysozoa</taxon>
        <taxon>Arthropoda</taxon>
        <taxon>Chelicerata</taxon>
        <taxon>Arachnida</taxon>
        <taxon>Acari</taxon>
        <taxon>Parasitiformes</taxon>
        <taxon>Ixodida</taxon>
        <taxon>Ixodoidea</taxon>
        <taxon>Ixodidae</taxon>
        <taxon>Rhipicephalinae</taxon>
        <taxon>Rhipicephalus</taxon>
        <taxon>Boophilus</taxon>
    </lineage>
</organism>
<dbReference type="GO" id="GO:0005576">
    <property type="term" value="C:extracellular region"/>
    <property type="evidence" value="ECO:0007669"/>
    <property type="project" value="TreeGrafter"/>
</dbReference>
<reference evidence="3" key="2">
    <citation type="submission" date="2021-09" db="EMBL/GenBank/DDBJ databases">
        <authorList>
            <person name="Jia N."/>
            <person name="Wang J."/>
            <person name="Shi W."/>
            <person name="Du L."/>
            <person name="Sun Y."/>
            <person name="Zhan W."/>
            <person name="Jiang J."/>
            <person name="Wang Q."/>
            <person name="Zhang B."/>
            <person name="Ji P."/>
            <person name="Sakyi L.B."/>
            <person name="Cui X."/>
            <person name="Yuan T."/>
            <person name="Jiang B."/>
            <person name="Yang W."/>
            <person name="Lam T.T.-Y."/>
            <person name="Chang Q."/>
            <person name="Ding S."/>
            <person name="Wang X."/>
            <person name="Zhu J."/>
            <person name="Ruan X."/>
            <person name="Zhao L."/>
            <person name="Wei J."/>
            <person name="Que T."/>
            <person name="Du C."/>
            <person name="Cheng J."/>
            <person name="Dai P."/>
            <person name="Han X."/>
            <person name="Huang E."/>
            <person name="Gao Y."/>
            <person name="Liu J."/>
            <person name="Shao H."/>
            <person name="Ye R."/>
            <person name="Li L."/>
            <person name="Wei W."/>
            <person name="Wang X."/>
            <person name="Wang C."/>
            <person name="Huo Q."/>
            <person name="Li W."/>
            <person name="Guo W."/>
            <person name="Chen H."/>
            <person name="Chen S."/>
            <person name="Zhou L."/>
            <person name="Zhou L."/>
            <person name="Ni X."/>
            <person name="Tian J."/>
            <person name="Zhou Y."/>
            <person name="Sheng Y."/>
            <person name="Liu T."/>
            <person name="Pan Y."/>
            <person name="Xia L."/>
            <person name="Li J."/>
            <person name="Zhao F."/>
            <person name="Cao W."/>
        </authorList>
    </citation>
    <scope>NUCLEOTIDE SEQUENCE</scope>
    <source>
        <strain evidence="3">Rmic-2018</strain>
        <tissue evidence="3">Larvae</tissue>
    </source>
</reference>
<dbReference type="GO" id="GO:0005975">
    <property type="term" value="P:carbohydrate metabolic process"/>
    <property type="evidence" value="ECO:0007669"/>
    <property type="project" value="InterPro"/>
</dbReference>
<keyword evidence="4" id="KW-1185">Reference proteome</keyword>
<feature type="transmembrane region" description="Helical" evidence="1">
    <location>
        <begin position="28"/>
        <end position="51"/>
    </location>
</feature>
<keyword evidence="1" id="KW-0472">Membrane</keyword>
<dbReference type="Pfam" id="PF00704">
    <property type="entry name" value="Glyco_hydro_18"/>
    <property type="match status" value="1"/>
</dbReference>
<accession>A0A9J6D8C9</accession>
<dbReference type="VEuPathDB" id="VectorBase:LOC119176885"/>
<dbReference type="InterPro" id="IPR011583">
    <property type="entry name" value="Chitinase_II/V-like_cat"/>
</dbReference>
<comment type="caution">
    <text evidence="3">The sequence shown here is derived from an EMBL/GenBank/DDBJ whole genome shotgun (WGS) entry which is preliminary data.</text>
</comment>
<dbReference type="OMA" id="YTVSSCM"/>
<protein>
    <recommendedName>
        <fullName evidence="2">GH18 domain-containing protein</fullName>
    </recommendedName>
</protein>
<evidence type="ECO:0000313" key="3">
    <source>
        <dbReference type="EMBL" id="KAH8018355.1"/>
    </source>
</evidence>
<dbReference type="SMART" id="SM00636">
    <property type="entry name" value="Glyco_18"/>
    <property type="match status" value="1"/>
</dbReference>
<evidence type="ECO:0000313" key="4">
    <source>
        <dbReference type="Proteomes" id="UP000821866"/>
    </source>
</evidence>
<dbReference type="FunFam" id="3.20.20.80:FF:000363">
    <property type="entry name" value="Chitinase, putative"/>
    <property type="match status" value="1"/>
</dbReference>
<sequence>MRFSEQNLLSRRDLRNGDTEDPFIKTSYVYTVSSCMLLVVVFFVVLPGALVPYFRKGLNESNGTIKSYEVRPTSAISDNTQVRYLSDLPKLEDQGRLRQQGLQGPLILCQLNAESFSRPEPWAYRAEHIPTEHCTHVVFSMPGLKDWFNDLINYDVYHVATRPFFWRAVDLLLERKNAHLLVSVGAFGNVTSLMADVASSGDTMARFSRNMVRWVLGNKLDGALLAGVFPAPSNMRNAMVKLVKKLGTLFRVHHIILGLVVQPQAQLFHTHGAGVKLAHFVDLVVVMVNNEPSVRSAAESAVNIGSAIEVLRECGVPSSKLVPTFSMEVIMYKFFDTPDFINTTSPVALPYYTVCERIQQGGWELMFDSSTHSNFLHRKHEWINFDDAKSIAEKMEAVRNESVAGIMLWDISIDDFKGACGPVHPIVAAVYTSLMTPGKMAEQPPLTVAQEAENSTADHP</sequence>
<evidence type="ECO:0000259" key="2">
    <source>
        <dbReference type="PROSITE" id="PS51910"/>
    </source>
</evidence>
<dbReference type="SUPFAM" id="SSF51445">
    <property type="entry name" value="(Trans)glycosidases"/>
    <property type="match status" value="1"/>
</dbReference>
<dbReference type="PANTHER" id="PTHR11177:SF317">
    <property type="entry name" value="CHITINASE 12-RELATED"/>
    <property type="match status" value="1"/>
</dbReference>
<dbReference type="OrthoDB" id="6484372at2759"/>
<dbReference type="Gene3D" id="3.20.20.80">
    <property type="entry name" value="Glycosidases"/>
    <property type="match status" value="1"/>
</dbReference>
<feature type="domain" description="GH18" evidence="2">
    <location>
        <begin position="105"/>
        <end position="437"/>
    </location>
</feature>
<dbReference type="Gene3D" id="3.10.50.10">
    <property type="match status" value="1"/>
</dbReference>